<dbReference type="AlphaFoldDB" id="D2AVY7"/>
<dbReference type="Proteomes" id="UP000002029">
    <property type="component" value="Chromosome"/>
</dbReference>
<dbReference type="EMBL" id="CP001814">
    <property type="protein sequence ID" value="ACZ83106.1"/>
    <property type="molecule type" value="Genomic_DNA"/>
</dbReference>
<accession>D2AVY7</accession>
<dbReference type="KEGG" id="sro:Sros_0047"/>
<evidence type="ECO:0000313" key="1">
    <source>
        <dbReference type="EMBL" id="ACZ83106.1"/>
    </source>
</evidence>
<dbReference type="HOGENOM" id="CLU_3258654_0_0_11"/>
<keyword evidence="2" id="KW-1185">Reference proteome</keyword>
<organism evidence="1 2">
    <name type="scientific">Streptosporangium roseum (strain ATCC 12428 / DSM 43021 / JCM 3005 / KCTC 9067 / NCIMB 10171 / NRRL 2505 / NI 9100)</name>
    <dbReference type="NCBI Taxonomy" id="479432"/>
    <lineage>
        <taxon>Bacteria</taxon>
        <taxon>Bacillati</taxon>
        <taxon>Actinomycetota</taxon>
        <taxon>Actinomycetes</taxon>
        <taxon>Streptosporangiales</taxon>
        <taxon>Streptosporangiaceae</taxon>
        <taxon>Streptosporangium</taxon>
    </lineage>
</organism>
<sequence>MRRAYLRLLREDVDILKGATAFFVRERALGGAVRLRNRDPAC</sequence>
<protein>
    <submittedName>
        <fullName evidence="1">Uncharacterized protein</fullName>
    </submittedName>
</protein>
<proteinExistence type="predicted"/>
<evidence type="ECO:0000313" key="2">
    <source>
        <dbReference type="Proteomes" id="UP000002029"/>
    </source>
</evidence>
<gene>
    <name evidence="1" type="ordered locus">Sros_0047</name>
</gene>
<reference evidence="1 2" key="1">
    <citation type="journal article" date="2010" name="Stand. Genomic Sci.">
        <title>Complete genome sequence of Streptosporangium roseum type strain (NI 9100).</title>
        <authorList>
            <person name="Nolan M."/>
            <person name="Sikorski J."/>
            <person name="Jando M."/>
            <person name="Lucas S."/>
            <person name="Lapidus A."/>
            <person name="Glavina Del Rio T."/>
            <person name="Chen F."/>
            <person name="Tice H."/>
            <person name="Pitluck S."/>
            <person name="Cheng J.F."/>
            <person name="Chertkov O."/>
            <person name="Sims D."/>
            <person name="Meincke L."/>
            <person name="Brettin T."/>
            <person name="Han C."/>
            <person name="Detter J.C."/>
            <person name="Bruce D."/>
            <person name="Goodwin L."/>
            <person name="Land M."/>
            <person name="Hauser L."/>
            <person name="Chang Y.J."/>
            <person name="Jeffries C.D."/>
            <person name="Ivanova N."/>
            <person name="Mavromatis K."/>
            <person name="Mikhailova N."/>
            <person name="Chen A."/>
            <person name="Palaniappan K."/>
            <person name="Chain P."/>
            <person name="Rohde M."/>
            <person name="Goker M."/>
            <person name="Bristow J."/>
            <person name="Eisen J.A."/>
            <person name="Markowitz V."/>
            <person name="Hugenholtz P."/>
            <person name="Kyrpides N.C."/>
            <person name="Klenk H.P."/>
        </authorList>
    </citation>
    <scope>NUCLEOTIDE SEQUENCE [LARGE SCALE GENOMIC DNA]</scope>
    <source>
        <strain evidence="2">ATCC 12428 / DSM 43021 / JCM 3005 / NI 9100</strain>
    </source>
</reference>
<name>D2AVY7_STRRD</name>